<keyword evidence="6" id="KW-0274">FAD</keyword>
<organism evidence="8 9">
    <name type="scientific">Fusarium solani</name>
    <name type="common">Filamentous fungus</name>
    <dbReference type="NCBI Taxonomy" id="169388"/>
    <lineage>
        <taxon>Eukaryota</taxon>
        <taxon>Fungi</taxon>
        <taxon>Dikarya</taxon>
        <taxon>Ascomycota</taxon>
        <taxon>Pezizomycotina</taxon>
        <taxon>Sordariomycetes</taxon>
        <taxon>Hypocreomycetidae</taxon>
        <taxon>Hypocreales</taxon>
        <taxon>Nectriaceae</taxon>
        <taxon>Fusarium</taxon>
        <taxon>Fusarium solani species complex</taxon>
    </lineage>
</organism>
<comment type="catalytic activity">
    <reaction evidence="4">
        <text>a secondary aliphatic amine + O2 + H2O = a primary amine + an aldehyde + H2O2</text>
        <dbReference type="Rhea" id="RHEA:26414"/>
        <dbReference type="ChEBI" id="CHEBI:15377"/>
        <dbReference type="ChEBI" id="CHEBI:15379"/>
        <dbReference type="ChEBI" id="CHEBI:16240"/>
        <dbReference type="ChEBI" id="CHEBI:17478"/>
        <dbReference type="ChEBI" id="CHEBI:58855"/>
        <dbReference type="ChEBI" id="CHEBI:65296"/>
        <dbReference type="EC" id="1.4.3.4"/>
    </reaction>
</comment>
<evidence type="ECO:0000256" key="1">
    <source>
        <dbReference type="ARBA" id="ARBA00001974"/>
    </source>
</evidence>
<evidence type="ECO:0000256" key="5">
    <source>
        <dbReference type="PIRSR" id="PIRSR601613-1"/>
    </source>
</evidence>
<dbReference type="CDD" id="cd00448">
    <property type="entry name" value="YjgF_YER057c_UK114_family"/>
    <property type="match status" value="1"/>
</dbReference>
<dbReference type="Gene3D" id="3.30.1330.40">
    <property type="entry name" value="RutC-like"/>
    <property type="match status" value="1"/>
</dbReference>
<protein>
    <recommendedName>
        <fullName evidence="6">Amine oxidase</fullName>
        <ecNumber evidence="6">1.4.3.-</ecNumber>
    </recommendedName>
</protein>
<dbReference type="InterPro" id="IPR001613">
    <property type="entry name" value="Flavin_amine_oxidase"/>
</dbReference>
<feature type="domain" description="Amine oxidase" evidence="7">
    <location>
        <begin position="172"/>
        <end position="611"/>
    </location>
</feature>
<dbReference type="InterPro" id="IPR036188">
    <property type="entry name" value="FAD/NAD-bd_sf"/>
</dbReference>
<dbReference type="Gene3D" id="3.90.660.10">
    <property type="match status" value="1"/>
</dbReference>
<dbReference type="SUPFAM" id="SSF54373">
    <property type="entry name" value="FAD-linked reductases, C-terminal domain"/>
    <property type="match status" value="1"/>
</dbReference>
<dbReference type="Pfam" id="PF01593">
    <property type="entry name" value="Amino_oxidase"/>
    <property type="match status" value="1"/>
</dbReference>
<proteinExistence type="inferred from homology"/>
<reference evidence="8" key="1">
    <citation type="journal article" date="2021" name="Nat. Commun.">
        <title>Genetic determinants of endophytism in the Arabidopsis root mycobiome.</title>
        <authorList>
            <person name="Mesny F."/>
            <person name="Miyauchi S."/>
            <person name="Thiergart T."/>
            <person name="Pickel B."/>
            <person name="Atanasova L."/>
            <person name="Karlsson M."/>
            <person name="Huettel B."/>
            <person name="Barry K.W."/>
            <person name="Haridas S."/>
            <person name="Chen C."/>
            <person name="Bauer D."/>
            <person name="Andreopoulos W."/>
            <person name="Pangilinan J."/>
            <person name="LaButti K."/>
            <person name="Riley R."/>
            <person name="Lipzen A."/>
            <person name="Clum A."/>
            <person name="Drula E."/>
            <person name="Henrissat B."/>
            <person name="Kohler A."/>
            <person name="Grigoriev I.V."/>
            <person name="Martin F.M."/>
            <person name="Hacquard S."/>
        </authorList>
    </citation>
    <scope>NUCLEOTIDE SEQUENCE</scope>
    <source>
        <strain evidence="8">FSSC 5 MPI-SDFR-AT-0091</strain>
    </source>
</reference>
<dbReference type="EC" id="1.4.3.-" evidence="6"/>
<gene>
    <name evidence="8" type="ORF">B0J15DRAFT_575563</name>
</gene>
<accession>A0A9P9G0Q3</accession>
<sequence>MTPVNQVPLISRFGVPGLYQEPYTSHAVTVDGNSRLTVTAGVVGRNPDGSAPDSLAEQASLAMDNLIAILSAAGAGPRDILILNMFVVDWTEDQFPALQPAFGKLLQSDGGPGFPGSLLVPVKALAYPNLKFEVQVIAALPGRVRSWQKESALSRNDAPPRQVDVAIIGAGFSGLQAAADLQKAGFSTLILEAKDRVGGRSYSLPLASGSGLVELGATWINKDTQPRVAELARKFNLDYLQQYMQGDSLIELEDGTRLRADSENATETPDAPEFGAAIAEAAGAFDAAAADIDLEKCTWAEQDCTLEEWMARKEFSPTARAFTQLFVAMLIGGNVAEIGAHYFLDYIKSQGGFESLASDGPKGAQNLKIKQGTSAIASGMASGLTPGSILLNAPVASVRQDGSGVRMLARNGLEIAAKRAVIAIPSNTYSAIKFSPPLPRGKAALVSQTKGGMYYKVIATYSKPWWRDLGLVGKFLSFKGPICFSWDISDPEASQYSLAFFVAGRLAVGFKDLPLFEQEQAVLNHLAALVGPESAHLAHDPLEVNSIVWPNEEFFHGAPSSFMGPDLLSKYGQDFRAVFQHLHFGGAETAYEWKGYLEGALLAGARVAKEVAASLGGGK</sequence>
<keyword evidence="6" id="KW-0285">Flavoprotein</keyword>
<dbReference type="SUPFAM" id="SSF55298">
    <property type="entry name" value="YjgF-like"/>
    <property type="match status" value="1"/>
</dbReference>
<comment type="caution">
    <text evidence="8">The sequence shown here is derived from an EMBL/GenBank/DDBJ whole genome shotgun (WGS) entry which is preliminary data.</text>
</comment>
<feature type="binding site" evidence="5">
    <location>
        <begin position="192"/>
        <end position="193"/>
    </location>
    <ligand>
        <name>FAD</name>
        <dbReference type="ChEBI" id="CHEBI:57692"/>
    </ligand>
</feature>
<dbReference type="Gene3D" id="3.50.50.60">
    <property type="entry name" value="FAD/NAD(P)-binding domain"/>
    <property type="match status" value="1"/>
</dbReference>
<evidence type="ECO:0000256" key="4">
    <source>
        <dbReference type="ARBA" id="ARBA00048448"/>
    </source>
</evidence>
<dbReference type="InterPro" id="IPR006175">
    <property type="entry name" value="YjgF/YER057c/UK114"/>
</dbReference>
<dbReference type="OrthoDB" id="5046242at2759"/>
<dbReference type="InterPro" id="IPR050703">
    <property type="entry name" value="Flavin_MAO"/>
</dbReference>
<keyword evidence="3 6" id="KW-0560">Oxidoreductase</keyword>
<dbReference type="Pfam" id="PF01042">
    <property type="entry name" value="Ribonuc_L-PSP"/>
    <property type="match status" value="1"/>
</dbReference>
<dbReference type="PANTHER" id="PTHR43563">
    <property type="entry name" value="AMINE OXIDASE"/>
    <property type="match status" value="1"/>
</dbReference>
<feature type="binding site" evidence="5">
    <location>
        <position position="501"/>
    </location>
    <ligand>
        <name>substrate</name>
    </ligand>
</feature>
<evidence type="ECO:0000313" key="9">
    <source>
        <dbReference type="Proteomes" id="UP000736672"/>
    </source>
</evidence>
<evidence type="ECO:0000256" key="3">
    <source>
        <dbReference type="ARBA" id="ARBA00023002"/>
    </source>
</evidence>
<evidence type="ECO:0000256" key="6">
    <source>
        <dbReference type="RuleBase" id="RU362067"/>
    </source>
</evidence>
<name>A0A9P9G0Q3_FUSSL</name>
<feature type="binding site" evidence="5">
    <location>
        <position position="588"/>
    </location>
    <ligand>
        <name>FAD</name>
        <dbReference type="ChEBI" id="CHEBI:57692"/>
    </ligand>
</feature>
<dbReference type="Gene3D" id="1.10.405.10">
    <property type="entry name" value="Guanine Nucleotide Dissociation Inhibitor, domain 1"/>
    <property type="match status" value="1"/>
</dbReference>
<feature type="binding site" evidence="5">
    <location>
        <position position="395"/>
    </location>
    <ligand>
        <name>FAD</name>
        <dbReference type="ChEBI" id="CHEBI:57692"/>
    </ligand>
</feature>
<evidence type="ECO:0000256" key="2">
    <source>
        <dbReference type="ARBA" id="ARBA00005995"/>
    </source>
</evidence>
<dbReference type="SUPFAM" id="SSF51905">
    <property type="entry name" value="FAD/NAD(P)-binding domain"/>
    <property type="match status" value="1"/>
</dbReference>
<comment type="cofactor">
    <cofactor evidence="1 6">
        <name>FAD</name>
        <dbReference type="ChEBI" id="CHEBI:57692"/>
    </cofactor>
</comment>
<feature type="binding site" evidence="5">
    <location>
        <position position="173"/>
    </location>
    <ligand>
        <name>FAD</name>
        <dbReference type="ChEBI" id="CHEBI:57692"/>
    </ligand>
</feature>
<keyword evidence="9" id="KW-1185">Reference proteome</keyword>
<dbReference type="InterPro" id="IPR002937">
    <property type="entry name" value="Amino_oxidase"/>
</dbReference>
<dbReference type="PRINTS" id="PR00757">
    <property type="entry name" value="AMINEOXDASEF"/>
</dbReference>
<dbReference type="Proteomes" id="UP000736672">
    <property type="component" value="Unassembled WGS sequence"/>
</dbReference>
<comment type="similarity">
    <text evidence="2 6">Belongs to the flavin monoamine oxidase family.</text>
</comment>
<dbReference type="AlphaFoldDB" id="A0A9P9G0Q3"/>
<dbReference type="EMBL" id="JAGTJS010000037">
    <property type="protein sequence ID" value="KAH7230386.1"/>
    <property type="molecule type" value="Genomic_DNA"/>
</dbReference>
<evidence type="ECO:0000313" key="8">
    <source>
        <dbReference type="EMBL" id="KAH7230386.1"/>
    </source>
</evidence>
<evidence type="ECO:0000259" key="7">
    <source>
        <dbReference type="Pfam" id="PF01593"/>
    </source>
</evidence>
<dbReference type="PANTHER" id="PTHR43563:SF14">
    <property type="entry name" value="AMINE OXIDASE"/>
    <property type="match status" value="1"/>
</dbReference>
<dbReference type="GO" id="GO:0097621">
    <property type="term" value="F:monoamine oxidase activity"/>
    <property type="evidence" value="ECO:0007669"/>
    <property type="project" value="UniProtKB-EC"/>
</dbReference>
<dbReference type="InterPro" id="IPR035959">
    <property type="entry name" value="RutC-like_sf"/>
</dbReference>